<comment type="caution">
    <text evidence="2">The sequence shown here is derived from an EMBL/GenBank/DDBJ whole genome shotgun (WGS) entry which is preliminary data.</text>
</comment>
<gene>
    <name evidence="2" type="ORF">VB738_15435</name>
</gene>
<dbReference type="SUPFAM" id="SSF53187">
    <property type="entry name" value="Zn-dependent exopeptidases"/>
    <property type="match status" value="1"/>
</dbReference>
<protein>
    <submittedName>
        <fullName evidence="2">Amidohydrolase</fullName>
    </submittedName>
</protein>
<dbReference type="Pfam" id="PF07687">
    <property type="entry name" value="M20_dimer"/>
    <property type="match status" value="1"/>
</dbReference>
<organism evidence="2 3">
    <name type="scientific">Cyanobium gracile UHCC 0139</name>
    <dbReference type="NCBI Taxonomy" id="3110308"/>
    <lineage>
        <taxon>Bacteria</taxon>
        <taxon>Bacillati</taxon>
        <taxon>Cyanobacteriota</taxon>
        <taxon>Cyanophyceae</taxon>
        <taxon>Synechococcales</taxon>
        <taxon>Prochlorococcaceae</taxon>
        <taxon>Cyanobium</taxon>
    </lineage>
</organism>
<reference evidence="2 3" key="1">
    <citation type="submission" date="2023-12" db="EMBL/GenBank/DDBJ databases">
        <title>Baltic Sea Cyanobacteria.</title>
        <authorList>
            <person name="Delbaje E."/>
            <person name="Fewer D.P."/>
            <person name="Shishido T.K."/>
        </authorList>
    </citation>
    <scope>NUCLEOTIDE SEQUENCE [LARGE SCALE GENOMIC DNA]</scope>
    <source>
        <strain evidence="2 3">UHCC 0139</strain>
    </source>
</reference>
<dbReference type="EMBL" id="JAYGHX010000014">
    <property type="protein sequence ID" value="MEA5392656.1"/>
    <property type="molecule type" value="Genomic_DNA"/>
</dbReference>
<dbReference type="SUPFAM" id="SSF55031">
    <property type="entry name" value="Bacterial exopeptidase dimerisation domain"/>
    <property type="match status" value="1"/>
</dbReference>
<sequence>MTPPPLSPMAPADATWDALGLEDTLQTLLPELIQIRRHIHRHPELSGHEQQTAALVAGELRRWGWEVREGVGRTGVVAELGPVGAPLVALRADMDALPIEERTELPYASSRQGLMHACGHDIHTTVGLGVARLLAGVADRLTARVRLLFQPAEETAEGAAWMRADGAMEGVQALFGVHVFPSLEVGTVGVRSGSLTAAAGELEVEVLGEGGHGARPHQSTDAIWIAARVVSGLQEAISRRLDPLHPVVVSFGLIEGGKAFNVIADHVRLLGTVRCLDLEVHAQLPGWIEDTVHALCQGHGGEARVHYRCISPPVHNDPELTQLVADTAVALLGRARVQWLEQPSLGAEDFAQLLEGTRGTMFRLGVAGPGGCTPLHSNSFDPDEGCLEVGIKVLTLSLLRWMEQPV</sequence>
<dbReference type="NCBIfam" id="TIGR01891">
    <property type="entry name" value="amidohydrolases"/>
    <property type="match status" value="1"/>
</dbReference>
<evidence type="ECO:0000259" key="1">
    <source>
        <dbReference type="Pfam" id="PF07687"/>
    </source>
</evidence>
<dbReference type="InterPro" id="IPR036264">
    <property type="entry name" value="Bact_exopeptidase_dim_dom"/>
</dbReference>
<dbReference type="InterPro" id="IPR002933">
    <property type="entry name" value="Peptidase_M20"/>
</dbReference>
<dbReference type="Gene3D" id="3.30.70.360">
    <property type="match status" value="1"/>
</dbReference>
<dbReference type="InterPro" id="IPR017439">
    <property type="entry name" value="Amidohydrolase"/>
</dbReference>
<dbReference type="InterPro" id="IPR011650">
    <property type="entry name" value="Peptidase_M20_dimer"/>
</dbReference>
<dbReference type="Proteomes" id="UP001304461">
    <property type="component" value="Unassembled WGS sequence"/>
</dbReference>
<dbReference type="PANTHER" id="PTHR11014:SF63">
    <property type="entry name" value="METALLOPEPTIDASE, PUTATIVE (AFU_ORTHOLOGUE AFUA_6G09600)-RELATED"/>
    <property type="match status" value="1"/>
</dbReference>
<name>A0ABU5RXY3_9CYAN</name>
<feature type="domain" description="Peptidase M20 dimerisation" evidence="1">
    <location>
        <begin position="201"/>
        <end position="290"/>
    </location>
</feature>
<dbReference type="RefSeq" id="WP_323306590.1">
    <property type="nucleotide sequence ID" value="NZ_JAYGHX010000014.1"/>
</dbReference>
<proteinExistence type="predicted"/>
<accession>A0ABU5RXY3</accession>
<evidence type="ECO:0000313" key="3">
    <source>
        <dbReference type="Proteomes" id="UP001304461"/>
    </source>
</evidence>
<dbReference type="Gene3D" id="3.40.630.10">
    <property type="entry name" value="Zn peptidases"/>
    <property type="match status" value="1"/>
</dbReference>
<dbReference type="Pfam" id="PF01546">
    <property type="entry name" value="Peptidase_M20"/>
    <property type="match status" value="1"/>
</dbReference>
<evidence type="ECO:0000313" key="2">
    <source>
        <dbReference type="EMBL" id="MEA5392656.1"/>
    </source>
</evidence>
<keyword evidence="3" id="KW-1185">Reference proteome</keyword>
<dbReference type="PIRSF" id="PIRSF005962">
    <property type="entry name" value="Pept_M20D_amidohydro"/>
    <property type="match status" value="1"/>
</dbReference>
<dbReference type="PANTHER" id="PTHR11014">
    <property type="entry name" value="PEPTIDASE M20 FAMILY MEMBER"/>
    <property type="match status" value="1"/>
</dbReference>